<dbReference type="PROSITE" id="PS51144">
    <property type="entry name" value="ALPHA_CA_2"/>
    <property type="match status" value="1"/>
</dbReference>
<comment type="similarity">
    <text evidence="1">Belongs to the alpha-carbonic anhydrase family.</text>
</comment>
<protein>
    <recommendedName>
        <fullName evidence="2">carbonic anhydrase</fullName>
        <ecNumber evidence="2">4.2.1.1</ecNumber>
    </recommendedName>
</protein>
<evidence type="ECO:0000256" key="1">
    <source>
        <dbReference type="ARBA" id="ARBA00010718"/>
    </source>
</evidence>
<evidence type="ECO:0000256" key="3">
    <source>
        <dbReference type="ARBA" id="ARBA00022723"/>
    </source>
</evidence>
<evidence type="ECO:0000256" key="2">
    <source>
        <dbReference type="ARBA" id="ARBA00012925"/>
    </source>
</evidence>
<evidence type="ECO:0000256" key="5">
    <source>
        <dbReference type="ARBA" id="ARBA00023180"/>
    </source>
</evidence>
<comment type="catalytic activity">
    <reaction evidence="7">
        <text>hydrogencarbonate + H(+) = CO2 + H2O</text>
        <dbReference type="Rhea" id="RHEA:10748"/>
        <dbReference type="ChEBI" id="CHEBI:15377"/>
        <dbReference type="ChEBI" id="CHEBI:15378"/>
        <dbReference type="ChEBI" id="CHEBI:16526"/>
        <dbReference type="ChEBI" id="CHEBI:17544"/>
        <dbReference type="EC" id="4.2.1.1"/>
    </reaction>
</comment>
<feature type="domain" description="Alpha-carbonic anhydrase" evidence="8">
    <location>
        <begin position="49"/>
        <end position="306"/>
    </location>
</feature>
<accession>A0A7M6DKH5</accession>
<dbReference type="EC" id="4.2.1.1" evidence="2"/>
<dbReference type="PANTHER" id="PTHR18952">
    <property type="entry name" value="CARBONIC ANHYDRASE"/>
    <property type="match status" value="1"/>
</dbReference>
<keyword evidence="3" id="KW-0479">Metal-binding</keyword>
<keyword evidence="10" id="KW-1185">Reference proteome</keyword>
<evidence type="ECO:0000313" key="9">
    <source>
        <dbReference type="EnsemblMetazoa" id="CLYHEMP013998.2"/>
    </source>
</evidence>
<evidence type="ECO:0000259" key="8">
    <source>
        <dbReference type="PROSITE" id="PS51144"/>
    </source>
</evidence>
<keyword evidence="5" id="KW-0325">Glycoprotein</keyword>
<dbReference type="Proteomes" id="UP000594262">
    <property type="component" value="Unplaced"/>
</dbReference>
<sequence length="318" mass="36997">MVVELFCCNKIFKKYGKTFCKPNKEKKMKEKLVAALPPTIPSQQRHNSYDWSYNGPTGPEFWQKSFPVAASEYQSPVNIDTKKIIYDSKLKSLVFDGYRDFRGGAKVLLQNNGSTVKLKLFDEVTLTRGDMPDVYQAIHVLFHWGANNQRGSEHLNNGTPYPMEVQIVHRNLKYSEDEMYDKQDGLLILAFWVEIGESSNDSFKYVTDHLQKIRFKDQEAKIDQFPLISLLPEDTTVYYTYDGSLTTPPCNECVNWVVLSDTTKISKKQIDKFRQLYSSEDDTGEMMADNYRPPQKIHRRKIKVCMSLRDEEDEEEYL</sequence>
<dbReference type="Pfam" id="PF00194">
    <property type="entry name" value="Carb_anhydrase"/>
    <property type="match status" value="1"/>
</dbReference>
<dbReference type="OrthoDB" id="5986706at2759"/>
<evidence type="ECO:0000256" key="7">
    <source>
        <dbReference type="ARBA" id="ARBA00048348"/>
    </source>
</evidence>
<dbReference type="PANTHER" id="PTHR18952:SF265">
    <property type="entry name" value="CARBONIC ANHYDRASE"/>
    <property type="match status" value="1"/>
</dbReference>
<dbReference type="SMART" id="SM01057">
    <property type="entry name" value="Carb_anhydrase"/>
    <property type="match status" value="1"/>
</dbReference>
<dbReference type="InterPro" id="IPR023561">
    <property type="entry name" value="Carbonic_anhydrase_a-class"/>
</dbReference>
<dbReference type="FunFam" id="3.10.200.10:FF:000003">
    <property type="entry name" value="Carbonic anhydrase 12"/>
    <property type="match status" value="1"/>
</dbReference>
<dbReference type="AlphaFoldDB" id="A0A7M6DKH5"/>
<dbReference type="InterPro" id="IPR001148">
    <property type="entry name" value="CA_dom"/>
</dbReference>
<name>A0A7M6DKH5_9CNID</name>
<dbReference type="GO" id="GO:0008270">
    <property type="term" value="F:zinc ion binding"/>
    <property type="evidence" value="ECO:0007669"/>
    <property type="project" value="InterPro"/>
</dbReference>
<dbReference type="InterPro" id="IPR036398">
    <property type="entry name" value="CA_dom_sf"/>
</dbReference>
<dbReference type="RefSeq" id="XP_066931568.1">
    <property type="nucleotide sequence ID" value="XM_067075467.1"/>
</dbReference>
<proteinExistence type="inferred from homology"/>
<organism evidence="9 10">
    <name type="scientific">Clytia hemisphaerica</name>
    <dbReference type="NCBI Taxonomy" id="252671"/>
    <lineage>
        <taxon>Eukaryota</taxon>
        <taxon>Metazoa</taxon>
        <taxon>Cnidaria</taxon>
        <taxon>Hydrozoa</taxon>
        <taxon>Hydroidolina</taxon>
        <taxon>Leptothecata</taxon>
        <taxon>Obeliida</taxon>
        <taxon>Clytiidae</taxon>
        <taxon>Clytia</taxon>
    </lineage>
</organism>
<reference evidence="9" key="1">
    <citation type="submission" date="2021-01" db="UniProtKB">
        <authorList>
            <consortium name="EnsemblMetazoa"/>
        </authorList>
    </citation>
    <scope>IDENTIFICATION</scope>
</reference>
<evidence type="ECO:0000256" key="4">
    <source>
        <dbReference type="ARBA" id="ARBA00022833"/>
    </source>
</evidence>
<dbReference type="CDD" id="cd00326">
    <property type="entry name" value="alpha_CA"/>
    <property type="match status" value="1"/>
</dbReference>
<keyword evidence="4" id="KW-0862">Zinc</keyword>
<dbReference type="GeneID" id="136819239"/>
<evidence type="ECO:0000256" key="6">
    <source>
        <dbReference type="ARBA" id="ARBA00023239"/>
    </source>
</evidence>
<dbReference type="SUPFAM" id="SSF51069">
    <property type="entry name" value="Carbonic anhydrase"/>
    <property type="match status" value="1"/>
</dbReference>
<dbReference type="GO" id="GO:0004089">
    <property type="term" value="F:carbonate dehydratase activity"/>
    <property type="evidence" value="ECO:0007669"/>
    <property type="project" value="UniProtKB-EC"/>
</dbReference>
<dbReference type="EnsemblMetazoa" id="CLYHEMT013998.2">
    <property type="protein sequence ID" value="CLYHEMP013998.2"/>
    <property type="gene ID" value="CLYHEMG013998"/>
</dbReference>
<keyword evidence="6" id="KW-0456">Lyase</keyword>
<dbReference type="Gene3D" id="3.10.200.10">
    <property type="entry name" value="Alpha carbonic anhydrase"/>
    <property type="match status" value="1"/>
</dbReference>
<evidence type="ECO:0000313" key="10">
    <source>
        <dbReference type="Proteomes" id="UP000594262"/>
    </source>
</evidence>